<keyword evidence="2" id="KW-1185">Reference proteome</keyword>
<proteinExistence type="predicted"/>
<protein>
    <submittedName>
        <fullName evidence="1">Uncharacterized protein</fullName>
    </submittedName>
</protein>
<sequence length="91" mass="10204">MTKFFDSKTKTLFITQGRTAAADLSDNPLIQLPEQGDMPPSPQLRRQLAQSGSHCYRHYISTTGEELEGNFDLKDHSNSDLQEVGDTIYCP</sequence>
<dbReference type="Proteomes" id="UP000255297">
    <property type="component" value="Unassembled WGS sequence"/>
</dbReference>
<dbReference type="OrthoDB" id="5646742at2"/>
<dbReference type="STRING" id="1122170.GCA_000701265_01255"/>
<evidence type="ECO:0000313" key="2">
    <source>
        <dbReference type="Proteomes" id="UP000255297"/>
    </source>
</evidence>
<dbReference type="EMBL" id="UGPB01000001">
    <property type="protein sequence ID" value="STY29050.1"/>
    <property type="molecule type" value="Genomic_DNA"/>
</dbReference>
<reference evidence="1 2" key="1">
    <citation type="submission" date="2018-06" db="EMBL/GenBank/DDBJ databases">
        <authorList>
            <consortium name="Pathogen Informatics"/>
            <person name="Doyle S."/>
        </authorList>
    </citation>
    <scope>NUCLEOTIDE SEQUENCE [LARGE SCALE GENOMIC DNA]</scope>
    <source>
        <strain evidence="1 2">NCTC11532</strain>
    </source>
</reference>
<accession>A0A378LRQ4</accession>
<gene>
    <name evidence="1" type="ORF">NCTC11532_01229</name>
</gene>
<dbReference type="AlphaFoldDB" id="A0A378LRQ4"/>
<dbReference type="RefSeq" id="WP_031566226.1">
    <property type="nucleotide sequence ID" value="NZ_CAAAIS010000010.1"/>
</dbReference>
<name>A0A378LRQ4_9GAMM</name>
<organism evidence="1 2">
    <name type="scientific">Legionella wadsworthii</name>
    <dbReference type="NCBI Taxonomy" id="28088"/>
    <lineage>
        <taxon>Bacteria</taxon>
        <taxon>Pseudomonadati</taxon>
        <taxon>Pseudomonadota</taxon>
        <taxon>Gammaproteobacteria</taxon>
        <taxon>Legionellales</taxon>
        <taxon>Legionellaceae</taxon>
        <taxon>Legionella</taxon>
    </lineage>
</organism>
<evidence type="ECO:0000313" key="1">
    <source>
        <dbReference type="EMBL" id="STY29050.1"/>
    </source>
</evidence>